<dbReference type="Pfam" id="PF25340">
    <property type="entry name" value="BCD_RFX"/>
    <property type="match status" value="1"/>
</dbReference>
<dbReference type="InterPro" id="IPR057321">
    <property type="entry name" value="RFX1-4/6/8-like_BCD"/>
</dbReference>
<evidence type="ECO:0000313" key="3">
    <source>
        <dbReference type="Proteomes" id="UP001162480"/>
    </source>
</evidence>
<reference evidence="2" key="1">
    <citation type="submission" date="2023-08" db="EMBL/GenBank/DDBJ databases">
        <authorList>
            <person name="Alioto T."/>
            <person name="Alioto T."/>
            <person name="Gomez Garrido J."/>
        </authorList>
    </citation>
    <scope>NUCLEOTIDE SEQUENCE</scope>
</reference>
<name>A0AA36BI25_OCTVU</name>
<dbReference type="AlphaFoldDB" id="A0AA36BI25"/>
<feature type="domain" description="RFX1-4/6/8-like BCD" evidence="1">
    <location>
        <begin position="194"/>
        <end position="239"/>
    </location>
</feature>
<keyword evidence="3" id="KW-1185">Reference proteome</keyword>
<gene>
    <name evidence="2" type="ORF">OCTVUL_1B031155</name>
</gene>
<accession>A0AA36BI25</accession>
<protein>
    <recommendedName>
        <fullName evidence="1">RFX1-4/6/8-like BCD domain-containing protein</fullName>
    </recommendedName>
</protein>
<proteinExistence type="predicted"/>
<organism evidence="2 3">
    <name type="scientific">Octopus vulgaris</name>
    <name type="common">Common octopus</name>
    <dbReference type="NCBI Taxonomy" id="6645"/>
    <lineage>
        <taxon>Eukaryota</taxon>
        <taxon>Metazoa</taxon>
        <taxon>Spiralia</taxon>
        <taxon>Lophotrochozoa</taxon>
        <taxon>Mollusca</taxon>
        <taxon>Cephalopoda</taxon>
        <taxon>Coleoidea</taxon>
        <taxon>Octopodiformes</taxon>
        <taxon>Octopoda</taxon>
        <taxon>Incirrata</taxon>
        <taxon>Octopodidae</taxon>
        <taxon>Octopus</taxon>
    </lineage>
</organism>
<evidence type="ECO:0000259" key="1">
    <source>
        <dbReference type="Pfam" id="PF25340"/>
    </source>
</evidence>
<sequence length="390" mass="44495">MMFSADQFFDQYQEQYILNEDEHLKPNYQGTFTQFAGQHAGPKQRLYNHPVDQSSNHTRGSFRLHDDQLCGQGRGLCMPSTYQNSVSSSTLSTLQASAQDQGSYVLPDNRSSGQDQERYWGVAEQLSGQGSRRSGIQTDRQTQKQLQITHTLQWFSGLNLKTESNSRRYSLSSKAGTLLPEFPDVRSLCLPREVDRHKVETLLLHFWQGTPKHLEDILYCDVIVDIVGFCDSILYQSAARNPLISQEITDVYGKFFGECSKDFDGDQVTSGARIHPHHTETIVVRRSGTDTAPIERSDGNYFFREEFFKKSKDSVSVRASREKFSNPMKPTYGQNHLSFSMWPEPEGISQSVLAGNARQLHPYTEDYQNFLHPRVATQDSRQWSVATGHW</sequence>
<dbReference type="Proteomes" id="UP001162480">
    <property type="component" value="Chromosome 15"/>
</dbReference>
<dbReference type="EMBL" id="OX597828">
    <property type="protein sequence ID" value="CAI9734097.1"/>
    <property type="molecule type" value="Genomic_DNA"/>
</dbReference>
<evidence type="ECO:0000313" key="2">
    <source>
        <dbReference type="EMBL" id="CAI9734097.1"/>
    </source>
</evidence>